<reference evidence="2" key="1">
    <citation type="journal article" date="2020" name="Stud. Mycol.">
        <title>101 Dothideomycetes genomes: a test case for predicting lifestyles and emergence of pathogens.</title>
        <authorList>
            <person name="Haridas S."/>
            <person name="Albert R."/>
            <person name="Binder M."/>
            <person name="Bloem J."/>
            <person name="Labutti K."/>
            <person name="Salamov A."/>
            <person name="Andreopoulos B."/>
            <person name="Baker S."/>
            <person name="Barry K."/>
            <person name="Bills G."/>
            <person name="Bluhm B."/>
            <person name="Cannon C."/>
            <person name="Castanera R."/>
            <person name="Culley D."/>
            <person name="Daum C."/>
            <person name="Ezra D."/>
            <person name="Gonzalez J."/>
            <person name="Henrissat B."/>
            <person name="Kuo A."/>
            <person name="Liang C."/>
            <person name="Lipzen A."/>
            <person name="Lutzoni F."/>
            <person name="Magnuson J."/>
            <person name="Mondo S."/>
            <person name="Nolan M."/>
            <person name="Ohm R."/>
            <person name="Pangilinan J."/>
            <person name="Park H.-J."/>
            <person name="Ramirez L."/>
            <person name="Alfaro M."/>
            <person name="Sun H."/>
            <person name="Tritt A."/>
            <person name="Yoshinaga Y."/>
            <person name="Zwiers L.-H."/>
            <person name="Turgeon B."/>
            <person name="Goodwin S."/>
            <person name="Spatafora J."/>
            <person name="Crous P."/>
            <person name="Grigoriev I."/>
        </authorList>
    </citation>
    <scope>NUCLEOTIDE SEQUENCE</scope>
    <source>
        <strain evidence="2">CBS 279.74</strain>
    </source>
</reference>
<evidence type="ECO:0008006" key="4">
    <source>
        <dbReference type="Google" id="ProtNLM"/>
    </source>
</evidence>
<evidence type="ECO:0000256" key="1">
    <source>
        <dbReference type="SAM" id="MobiDB-lite"/>
    </source>
</evidence>
<gene>
    <name evidence="2" type="ORF">K504DRAFT_500839</name>
</gene>
<dbReference type="OrthoDB" id="5411560at2759"/>
<evidence type="ECO:0000313" key="2">
    <source>
        <dbReference type="EMBL" id="KAF2710903.1"/>
    </source>
</evidence>
<sequence>MSLHTSLADVWQHLQGRHDIANILSEIIGLHSIESALLEDESRKTEESIRTVIWIKTIFDLQRCYLSGNATGVADCPPYVLSYLLPTELLFSTIIYLVNVKERLFSSQTTLMTREFTRPRHVLAQTLLSGLRLLLLRKDKVTAQEARRLQTTINASWKDDRLHGVERFVVSGLFAAILDSVNDTARDNPYHAEWVNARLPTYAAGLYPLDIRPETFVTSLIHGTMEEDWVDAYWVLFDCLWAVECAVTQRYVDIRRHTGVFVSRSTGVDTDEILEQLTQTRTSLIISIFHVTGPMTPNPALLDSLAITLLDWNVDLENFLTRQDSLAPQTLPSRSSRALKYGRNIHELRPYFETALASFVAWLSNYKSGYEQFSISRIGITSNDMSEMVKDWTTRMAIPKTESQAWDLEESFLPVYIVDCPKLHVVPKKYLEYKLRWLDKWAFESIQENSPIVNWKEGVPCPSCHSGDKIKYARLIEPFQHLATALDNIHSDDYSLSQYSVGDSGSYDVVSSSLASRSSDAESIGVSLPSQSTMNASPVPCPSVDVENPGGVVSFPPGYSEFPISPMTSIPPVHRFPGTSSSDNPVSPLNESLNIPIPLPVASRLSMDLPIPVNIPSSIPENLPEITEDTSRNFSASVLSDVSSVRLNTPSTDSMWSAASVAKSKSKSPSRTVRLANSIRRKPTMKEREAYPLPKDPLFVFSSSGHSLLLWGKDVDHLVRFEIPSNDTSAIQGCRYSIAEIEAAAAGNHKCAIIAASGPLKRKLAIYNGINLTPEHEIDLEFSGRLGEICLAVSRNDKFVATSINDTIQIFSLEDGIQNLAFHHQIHVYELRGGIQHRRTIPIGRTSSDESVAEEKRTESSWFGPQAKGLSSKEVAEEQQRQTAIISRKLYFSTDSKRLVVATHLGDHCVYVDVWDCTREPVSTISEHSRSFKLPPWTLNDGDITSVFYDTSCRSAIVTAFLGKEYPLLVPFPGFDALQNEQYSTKIVHAAQSPSGTSFIVANAMTEIIQFEHTAKGTFSPRKLKKSSSKISISVFKPGSVALAMPLENALQCFWIKDGKCMLRSVKIGTGGETFKDYDIRAHYDRLMGLKSRAVIARAPSLLIPELDGGGYD</sequence>
<dbReference type="SUPFAM" id="SSF82171">
    <property type="entry name" value="DPP6 N-terminal domain-like"/>
    <property type="match status" value="1"/>
</dbReference>
<name>A0A6G1KE50_9PLEO</name>
<evidence type="ECO:0000313" key="3">
    <source>
        <dbReference type="Proteomes" id="UP000799428"/>
    </source>
</evidence>
<organism evidence="2 3">
    <name type="scientific">Pleomassaria siparia CBS 279.74</name>
    <dbReference type="NCBI Taxonomy" id="1314801"/>
    <lineage>
        <taxon>Eukaryota</taxon>
        <taxon>Fungi</taxon>
        <taxon>Dikarya</taxon>
        <taxon>Ascomycota</taxon>
        <taxon>Pezizomycotina</taxon>
        <taxon>Dothideomycetes</taxon>
        <taxon>Pleosporomycetidae</taxon>
        <taxon>Pleosporales</taxon>
        <taxon>Pleomassariaceae</taxon>
        <taxon>Pleomassaria</taxon>
    </lineage>
</organism>
<protein>
    <recommendedName>
        <fullName evidence="4">WD40 repeat-like protein</fullName>
    </recommendedName>
</protein>
<accession>A0A6G1KE50</accession>
<dbReference type="AlphaFoldDB" id="A0A6G1KE50"/>
<dbReference type="EMBL" id="MU005768">
    <property type="protein sequence ID" value="KAF2710903.1"/>
    <property type="molecule type" value="Genomic_DNA"/>
</dbReference>
<feature type="region of interest" description="Disordered" evidence="1">
    <location>
        <begin position="842"/>
        <end position="866"/>
    </location>
</feature>
<dbReference type="Proteomes" id="UP000799428">
    <property type="component" value="Unassembled WGS sequence"/>
</dbReference>
<keyword evidence="3" id="KW-1185">Reference proteome</keyword>
<proteinExistence type="predicted"/>